<dbReference type="GO" id="GO:0030600">
    <property type="term" value="F:feruloyl esterase activity"/>
    <property type="evidence" value="ECO:0007669"/>
    <property type="project" value="UniProtKB-EC"/>
</dbReference>
<keyword evidence="3" id="KW-0119">Carbohydrate metabolism</keyword>
<keyword evidence="12" id="KW-1185">Reference proteome</keyword>
<dbReference type="EMBL" id="KV425993">
    <property type="protein sequence ID" value="KZV93230.1"/>
    <property type="molecule type" value="Genomic_DNA"/>
</dbReference>
<dbReference type="PANTHER" id="PTHR33938:SF15">
    <property type="entry name" value="FERULOYL ESTERASE B-RELATED"/>
    <property type="match status" value="1"/>
</dbReference>
<protein>
    <recommendedName>
        <fullName evidence="10">Carboxylic ester hydrolase</fullName>
        <ecNumber evidence="10">3.1.1.-</ecNumber>
    </recommendedName>
</protein>
<evidence type="ECO:0000256" key="8">
    <source>
        <dbReference type="ARBA" id="ARBA00023157"/>
    </source>
</evidence>
<comment type="catalytic activity">
    <reaction evidence="9">
        <text>feruloyl-polysaccharide + H2O = ferulate + polysaccharide.</text>
        <dbReference type="EC" id="3.1.1.73"/>
    </reaction>
</comment>
<dbReference type="PANTHER" id="PTHR33938">
    <property type="entry name" value="FERULOYL ESTERASE B-RELATED"/>
    <property type="match status" value="1"/>
</dbReference>
<sequence length="521" mass="56683">MFGAQLSLVVTVLLRLLAPAAAFTDAQRCASLASTNIDNVHSLDAFYLRANESYRVPAVCGKGLGADLLAQTSVNVCVVNVVYNTSLTSATRIEVWLPDSEEWYGRILGSGGAGLTGCVDYDNLRWGPSIHFATFGHDGGHDGTTGAAFAQSDEIIVDYATRALHVAALTSKLLVRAYYGRPHDKAYYNGCSNGGRQGVRNAHDYPDDFDGILAGAPALNLINQLAQGTIANLASHKLSDDDWVLVKKEVLRQCDGLDGLHDEIVTDPDACQFLPEVLLCQGAKRADCLSSEQVEAVRTIHSPLYGNSGELLAPRLDPGAELDDTVLWSIIFGPSFYGFALDWWRYVVYNDSSWEPSPDFGLKEIADADKREAEVYVSSFDPDLSAFCERGGKLLSYHGTRDILIPSGLSLWYYQRVQRALSLPPSAMDDFYRLFLIPGMNHCNLGAAASAWKIGQGGSSAWSNSSDSHALFALVDWVEHGAGPETLRGSTDGAVTRLHCKYPARSVWQPDAQDWTCVESQ</sequence>
<keyword evidence="3" id="KW-0858">Xylan degradation</keyword>
<evidence type="ECO:0000256" key="3">
    <source>
        <dbReference type="ARBA" id="ARBA00022651"/>
    </source>
</evidence>
<evidence type="ECO:0000256" key="5">
    <source>
        <dbReference type="ARBA" id="ARBA00022729"/>
    </source>
</evidence>
<dbReference type="OrthoDB" id="3039123at2759"/>
<dbReference type="SUPFAM" id="SSF53474">
    <property type="entry name" value="alpha/beta-Hydrolases"/>
    <property type="match status" value="1"/>
</dbReference>
<feature type="signal peptide" evidence="10">
    <location>
        <begin position="1"/>
        <end position="22"/>
    </location>
</feature>
<proteinExistence type="inferred from homology"/>
<dbReference type="Proteomes" id="UP000077266">
    <property type="component" value="Unassembled WGS sequence"/>
</dbReference>
<dbReference type="InterPro" id="IPR011118">
    <property type="entry name" value="Tannase/feruloyl_esterase"/>
</dbReference>
<evidence type="ECO:0000256" key="6">
    <source>
        <dbReference type="ARBA" id="ARBA00022801"/>
    </source>
</evidence>
<keyword evidence="3" id="KW-0624">Polysaccharide degradation</keyword>
<dbReference type="STRING" id="1314781.A0A165ICW3"/>
<dbReference type="InParanoid" id="A0A165ICW3"/>
<dbReference type="EC" id="3.1.1.-" evidence="10"/>
<dbReference type="Pfam" id="PF07519">
    <property type="entry name" value="Tannase"/>
    <property type="match status" value="2"/>
</dbReference>
<name>A0A165ICW3_EXIGL</name>
<keyword evidence="5 10" id="KW-0732">Signal</keyword>
<keyword evidence="4" id="KW-0479">Metal-binding</keyword>
<evidence type="ECO:0000313" key="12">
    <source>
        <dbReference type="Proteomes" id="UP000077266"/>
    </source>
</evidence>
<dbReference type="AlphaFoldDB" id="A0A165ICW3"/>
<keyword evidence="2" id="KW-0719">Serine esterase</keyword>
<gene>
    <name evidence="11" type="ORF">EXIGLDRAFT_674253</name>
</gene>
<feature type="chain" id="PRO_5007748426" description="Carboxylic ester hydrolase" evidence="10">
    <location>
        <begin position="23"/>
        <end position="521"/>
    </location>
</feature>
<accession>A0A165ICW3</accession>
<evidence type="ECO:0000256" key="2">
    <source>
        <dbReference type="ARBA" id="ARBA00022487"/>
    </source>
</evidence>
<comment type="similarity">
    <text evidence="1 10">Belongs to the tannase family.</text>
</comment>
<evidence type="ECO:0000256" key="9">
    <source>
        <dbReference type="ARBA" id="ARBA00034075"/>
    </source>
</evidence>
<keyword evidence="8" id="KW-1015">Disulfide bond</keyword>
<dbReference type="InterPro" id="IPR029058">
    <property type="entry name" value="AB_hydrolase_fold"/>
</dbReference>
<dbReference type="GO" id="GO:0045493">
    <property type="term" value="P:xylan catabolic process"/>
    <property type="evidence" value="ECO:0007669"/>
    <property type="project" value="UniProtKB-KW"/>
</dbReference>
<reference evidence="11 12" key="1">
    <citation type="journal article" date="2016" name="Mol. Biol. Evol.">
        <title>Comparative Genomics of Early-Diverging Mushroom-Forming Fungi Provides Insights into the Origins of Lignocellulose Decay Capabilities.</title>
        <authorList>
            <person name="Nagy L.G."/>
            <person name="Riley R."/>
            <person name="Tritt A."/>
            <person name="Adam C."/>
            <person name="Daum C."/>
            <person name="Floudas D."/>
            <person name="Sun H."/>
            <person name="Yadav J.S."/>
            <person name="Pangilinan J."/>
            <person name="Larsson K.H."/>
            <person name="Matsuura K."/>
            <person name="Barry K."/>
            <person name="Labutti K."/>
            <person name="Kuo R."/>
            <person name="Ohm R.A."/>
            <person name="Bhattacharya S.S."/>
            <person name="Shirouzu T."/>
            <person name="Yoshinaga Y."/>
            <person name="Martin F.M."/>
            <person name="Grigoriev I.V."/>
            <person name="Hibbett D.S."/>
        </authorList>
    </citation>
    <scope>NUCLEOTIDE SEQUENCE [LARGE SCALE GENOMIC DNA]</scope>
    <source>
        <strain evidence="11 12">HHB12029</strain>
    </source>
</reference>
<evidence type="ECO:0000313" key="11">
    <source>
        <dbReference type="EMBL" id="KZV93230.1"/>
    </source>
</evidence>
<evidence type="ECO:0000256" key="7">
    <source>
        <dbReference type="ARBA" id="ARBA00022837"/>
    </source>
</evidence>
<dbReference type="GO" id="GO:0046872">
    <property type="term" value="F:metal ion binding"/>
    <property type="evidence" value="ECO:0007669"/>
    <property type="project" value="UniProtKB-KW"/>
</dbReference>
<evidence type="ECO:0000256" key="1">
    <source>
        <dbReference type="ARBA" id="ARBA00006249"/>
    </source>
</evidence>
<keyword evidence="7" id="KW-0106">Calcium</keyword>
<organism evidence="11 12">
    <name type="scientific">Exidia glandulosa HHB12029</name>
    <dbReference type="NCBI Taxonomy" id="1314781"/>
    <lineage>
        <taxon>Eukaryota</taxon>
        <taxon>Fungi</taxon>
        <taxon>Dikarya</taxon>
        <taxon>Basidiomycota</taxon>
        <taxon>Agaricomycotina</taxon>
        <taxon>Agaricomycetes</taxon>
        <taxon>Auriculariales</taxon>
        <taxon>Exidiaceae</taxon>
        <taxon>Exidia</taxon>
    </lineage>
</organism>
<evidence type="ECO:0000256" key="4">
    <source>
        <dbReference type="ARBA" id="ARBA00022723"/>
    </source>
</evidence>
<evidence type="ECO:0000256" key="10">
    <source>
        <dbReference type="RuleBase" id="RU361238"/>
    </source>
</evidence>
<dbReference type="Gene3D" id="3.40.50.1820">
    <property type="entry name" value="alpha/beta hydrolase"/>
    <property type="match status" value="1"/>
</dbReference>
<keyword evidence="6 10" id="KW-0378">Hydrolase</keyword>